<evidence type="ECO:0000256" key="2">
    <source>
        <dbReference type="ARBA" id="ARBA00022679"/>
    </source>
</evidence>
<reference evidence="4 5" key="1">
    <citation type="submission" date="2015-01" db="EMBL/GenBank/DDBJ databases">
        <title>Genome of allotetraploid Gossypium barbadense reveals genomic plasticity and fiber elongation in cotton evolution.</title>
        <authorList>
            <person name="Chen X."/>
            <person name="Liu X."/>
            <person name="Zhao B."/>
            <person name="Zheng H."/>
            <person name="Hu Y."/>
            <person name="Lu G."/>
            <person name="Yang C."/>
            <person name="Chen J."/>
            <person name="Shan C."/>
            <person name="Zhang L."/>
            <person name="Zhou Y."/>
            <person name="Wang L."/>
            <person name="Guo W."/>
            <person name="Bai Y."/>
            <person name="Ruan J."/>
            <person name="Shangguan X."/>
            <person name="Mao Y."/>
            <person name="Jiang J."/>
            <person name="Zhu Y."/>
            <person name="Lei J."/>
            <person name="Kang H."/>
            <person name="Chen S."/>
            <person name="He X."/>
            <person name="Wang R."/>
            <person name="Wang Y."/>
            <person name="Chen J."/>
            <person name="Wang L."/>
            <person name="Yu S."/>
            <person name="Wang B."/>
            <person name="Wei J."/>
            <person name="Song S."/>
            <person name="Lu X."/>
            <person name="Gao Z."/>
            <person name="Gu W."/>
            <person name="Deng X."/>
            <person name="Ma D."/>
            <person name="Wang S."/>
            <person name="Liang W."/>
            <person name="Fang L."/>
            <person name="Cai C."/>
            <person name="Zhu X."/>
            <person name="Zhou B."/>
            <person name="Zhang Y."/>
            <person name="Chen Z."/>
            <person name="Xu S."/>
            <person name="Zhu R."/>
            <person name="Wang S."/>
            <person name="Zhang T."/>
            <person name="Zhao G."/>
        </authorList>
    </citation>
    <scope>NUCLEOTIDE SEQUENCE [LARGE SCALE GENOMIC DNA]</scope>
    <source>
        <strain evidence="5">cv. Xinhai21</strain>
        <tissue evidence="4">Leaf</tissue>
    </source>
</reference>
<dbReference type="Proteomes" id="UP000239757">
    <property type="component" value="Unassembled WGS sequence"/>
</dbReference>
<gene>
    <name evidence="4" type="ORF">GOBAR_AA17805</name>
</gene>
<evidence type="ECO:0008006" key="6">
    <source>
        <dbReference type="Google" id="ProtNLM"/>
    </source>
</evidence>
<accession>A0A2P5XHP5</accession>
<evidence type="ECO:0000313" key="5">
    <source>
        <dbReference type="Proteomes" id="UP000239757"/>
    </source>
</evidence>
<organism evidence="4 5">
    <name type="scientific">Gossypium barbadense</name>
    <name type="common">Sea Island cotton</name>
    <name type="synonym">Hibiscus barbadensis</name>
    <dbReference type="NCBI Taxonomy" id="3634"/>
    <lineage>
        <taxon>Eukaryota</taxon>
        <taxon>Viridiplantae</taxon>
        <taxon>Streptophyta</taxon>
        <taxon>Embryophyta</taxon>
        <taxon>Tracheophyta</taxon>
        <taxon>Spermatophyta</taxon>
        <taxon>Magnoliopsida</taxon>
        <taxon>eudicotyledons</taxon>
        <taxon>Gunneridae</taxon>
        <taxon>Pentapetalae</taxon>
        <taxon>rosids</taxon>
        <taxon>malvids</taxon>
        <taxon>Malvales</taxon>
        <taxon>Malvaceae</taxon>
        <taxon>Malvoideae</taxon>
        <taxon>Gossypium</taxon>
    </lineage>
</organism>
<dbReference type="EMBL" id="KZ664845">
    <property type="protein sequence ID" value="PPS02866.1"/>
    <property type="molecule type" value="Genomic_DNA"/>
</dbReference>
<dbReference type="Pfam" id="PF02458">
    <property type="entry name" value="Transferase"/>
    <property type="match status" value="1"/>
</dbReference>
<keyword evidence="2" id="KW-0808">Transferase</keyword>
<dbReference type="GO" id="GO:0016746">
    <property type="term" value="F:acyltransferase activity"/>
    <property type="evidence" value="ECO:0007669"/>
    <property type="project" value="UniProtKB-KW"/>
</dbReference>
<evidence type="ECO:0000256" key="1">
    <source>
        <dbReference type="ARBA" id="ARBA00009861"/>
    </source>
</evidence>
<comment type="similarity">
    <text evidence="1">Belongs to the plant acyltransferase family.</text>
</comment>
<dbReference type="OrthoDB" id="671439at2759"/>
<dbReference type="InterPro" id="IPR023213">
    <property type="entry name" value="CAT-like_dom_sf"/>
</dbReference>
<dbReference type="Gene3D" id="3.30.559.10">
    <property type="entry name" value="Chloramphenicol acetyltransferase-like domain"/>
    <property type="match status" value="2"/>
</dbReference>
<evidence type="ECO:0000256" key="3">
    <source>
        <dbReference type="ARBA" id="ARBA00023315"/>
    </source>
</evidence>
<protein>
    <recommendedName>
        <fullName evidence="6">Vinorine synthase</fullName>
    </recommendedName>
</protein>
<dbReference type="PANTHER" id="PTHR31623:SF19">
    <property type="entry name" value="VINORINE SYNTHASE-RELATED"/>
    <property type="match status" value="1"/>
</dbReference>
<name>A0A2P5XHP5_GOSBA</name>
<dbReference type="AlphaFoldDB" id="A0A2P5XHP5"/>
<keyword evidence="3" id="KW-0012">Acyltransferase</keyword>
<sequence>MIEIKSEIVSRQTIKPSTPTPPHLKTFKLSLLDQISPDIHGNMTFFYPSDSTTHPISNDHYFFEKSKLLQDSISKTLSLFYPLGGRLLDAATVDCNDEGAIFVEAKVNIPLSHFLNQPDFILMDHFLPTTDPTTMELSNGAMFLVRFTSFTCGGVAISLSLTHKVADVSALLTLLQCWSSVCRGLSDPITPDLIGEKFLAPRDELSAMSVSVNVAVEKFEQRRFVFSASKIAELKAKVDKEFQKALQSHPSRVEVVLALLWKCAVATKKKKTGSFGPTVLFQAINLRKRLSPLPETAVGNFIWPFMVVAYEEKDLELHELVIQMRKSLNEFNNTKANMFTGEGAPLAIMGAIKERGEFFRNNKEMTVYKCSSWCKFPLYDTDFGWGKPIWHVSVNKLVSNTVALADTRSRDGIEAHLTLDEEEMALFKQNEELLKYATLNPSIYAQFLCAFCNSDYNCCVNLFHVFLFL</sequence>
<evidence type="ECO:0000313" key="4">
    <source>
        <dbReference type="EMBL" id="PPS02866.1"/>
    </source>
</evidence>
<proteinExistence type="inferred from homology"/>
<dbReference type="PANTHER" id="PTHR31623">
    <property type="entry name" value="F21J9.9"/>
    <property type="match status" value="1"/>
</dbReference>